<evidence type="ECO:0000313" key="4">
    <source>
        <dbReference type="EMBL" id="GEA82104.1"/>
    </source>
</evidence>
<dbReference type="InterPro" id="IPR009100">
    <property type="entry name" value="AcylCoA_DH/oxidase_NM_dom_sf"/>
</dbReference>
<dbReference type="SUPFAM" id="SSF47203">
    <property type="entry name" value="Acyl-CoA dehydrogenase C-terminal domain-like"/>
    <property type="match status" value="1"/>
</dbReference>
<evidence type="ECO:0000313" key="5">
    <source>
        <dbReference type="Proteomes" id="UP000315842"/>
    </source>
</evidence>
<dbReference type="Gene3D" id="1.10.540.10">
    <property type="entry name" value="Acyl-CoA dehydrogenase/oxidase, N-terminal domain"/>
    <property type="match status" value="1"/>
</dbReference>
<accession>A0A4Y3KFD7</accession>
<dbReference type="PIRSF" id="PIRSF016578">
    <property type="entry name" value="HsaA"/>
    <property type="match status" value="1"/>
</dbReference>
<dbReference type="Gene3D" id="1.20.140.10">
    <property type="entry name" value="Butyryl-CoA Dehydrogenase, subunit A, domain 3"/>
    <property type="match status" value="1"/>
</dbReference>
<dbReference type="PANTHER" id="PTHR43884">
    <property type="entry name" value="ACYL-COA DEHYDROGENASE"/>
    <property type="match status" value="1"/>
</dbReference>
<dbReference type="RefSeq" id="WP_141321612.1">
    <property type="nucleotide sequence ID" value="NZ_BJLP01000047.1"/>
</dbReference>
<dbReference type="AlphaFoldDB" id="A0A4Y3KFD7"/>
<dbReference type="Proteomes" id="UP000315842">
    <property type="component" value="Unassembled WGS sequence"/>
</dbReference>
<dbReference type="PANTHER" id="PTHR43884:SF25">
    <property type="entry name" value="ACYL-COA DEHYDROGENASE YDBM-RELATED"/>
    <property type="match status" value="1"/>
</dbReference>
<protein>
    <submittedName>
        <fullName evidence="4">Acyl-CoA dehydrogenase</fullName>
    </submittedName>
</protein>
<dbReference type="GO" id="GO:0050660">
    <property type="term" value="F:flavin adenine dinucleotide binding"/>
    <property type="evidence" value="ECO:0007669"/>
    <property type="project" value="InterPro"/>
</dbReference>
<dbReference type="InterPro" id="IPR037069">
    <property type="entry name" value="AcylCoA_DH/ox_N_sf"/>
</dbReference>
<evidence type="ECO:0000259" key="2">
    <source>
        <dbReference type="Pfam" id="PF02771"/>
    </source>
</evidence>
<sequence length="385" mass="41503">MARELRTLLTDDLLTRVHERAAAHDRENTFPHDDLAELAEAGYLRAFVPRRLGGSGLTLEEVAREQVRLAAAAPATALAVNMHLVVTGLAAQLVERGDEAFEFVLQDAADGEVFAFGNSEAGNDLVMFGSRTRAERQADGGYRFFGTKIFTSLSPVWTRLATFGLDDSDPADPRLVHGVVGREGVTAKDDWDTLGMRATQSTTTVLDGAYAPPGRVYRSLPAGPSADSFMFALFSVFEILLGAVYTGIGRRAVELAVAAARRRTSLKNGGRAYAQDPDIRWRIADAALLQDGAELQVFALARDVDERVDHGARWFAQLVGLKVRATESARQVVELALRASGGGSYFSGNELGRLYRDVLAGIFHPSDDESAHATVATSVLGPPEA</sequence>
<dbReference type="Pfam" id="PF02771">
    <property type="entry name" value="Acyl-CoA_dh_N"/>
    <property type="match status" value="1"/>
</dbReference>
<evidence type="ECO:0000256" key="1">
    <source>
        <dbReference type="ARBA" id="ARBA00023002"/>
    </source>
</evidence>
<dbReference type="InterPro" id="IPR046373">
    <property type="entry name" value="Acyl-CoA_Oxase/DH_mid-dom_sf"/>
</dbReference>
<dbReference type="EMBL" id="BJLP01000047">
    <property type="protein sequence ID" value="GEA82104.1"/>
    <property type="molecule type" value="Genomic_DNA"/>
</dbReference>
<proteinExistence type="predicted"/>
<dbReference type="InterPro" id="IPR013786">
    <property type="entry name" value="AcylCoA_DH/ox_N"/>
</dbReference>
<evidence type="ECO:0000259" key="3">
    <source>
        <dbReference type="Pfam" id="PF08028"/>
    </source>
</evidence>
<dbReference type="SUPFAM" id="SSF56645">
    <property type="entry name" value="Acyl-CoA dehydrogenase NM domain-like"/>
    <property type="match status" value="1"/>
</dbReference>
<feature type="domain" description="Acyl-CoA dehydrogenase/oxidase N-terminal" evidence="2">
    <location>
        <begin position="6"/>
        <end position="99"/>
    </location>
</feature>
<gene>
    <name evidence="4" type="ORF">CUD01_25480</name>
</gene>
<comment type="caution">
    <text evidence="4">The sequence shown here is derived from an EMBL/GenBank/DDBJ whole genome shotgun (WGS) entry which is preliminary data.</text>
</comment>
<dbReference type="Gene3D" id="2.40.110.10">
    <property type="entry name" value="Butyryl-CoA Dehydrogenase, subunit A, domain 2"/>
    <property type="match status" value="1"/>
</dbReference>
<feature type="domain" description="Acyl-CoA dehydrogenase C-terminal" evidence="3">
    <location>
        <begin position="240"/>
        <end position="364"/>
    </location>
</feature>
<dbReference type="Pfam" id="PF08028">
    <property type="entry name" value="Acyl-CoA_dh_2"/>
    <property type="match status" value="1"/>
</dbReference>
<keyword evidence="1" id="KW-0560">Oxidoreductase</keyword>
<reference evidence="4 5" key="1">
    <citation type="submission" date="2019-06" db="EMBL/GenBank/DDBJ databases">
        <title>Whole genome shotgun sequence of Cellulomonas uda NBRC 3747.</title>
        <authorList>
            <person name="Hosoyama A."/>
            <person name="Uohara A."/>
            <person name="Ohji S."/>
            <person name="Ichikawa N."/>
        </authorList>
    </citation>
    <scope>NUCLEOTIDE SEQUENCE [LARGE SCALE GENOMIC DNA]</scope>
    <source>
        <strain evidence="4 5">NBRC 3747</strain>
    </source>
</reference>
<dbReference type="InterPro" id="IPR013107">
    <property type="entry name" value="Acyl-CoA_DH_C"/>
</dbReference>
<organism evidence="4 5">
    <name type="scientific">Cellulomonas uda</name>
    <dbReference type="NCBI Taxonomy" id="1714"/>
    <lineage>
        <taxon>Bacteria</taxon>
        <taxon>Bacillati</taxon>
        <taxon>Actinomycetota</taxon>
        <taxon>Actinomycetes</taxon>
        <taxon>Micrococcales</taxon>
        <taxon>Cellulomonadaceae</taxon>
        <taxon>Cellulomonas</taxon>
    </lineage>
</organism>
<name>A0A4Y3KFD7_CELUD</name>
<dbReference type="GO" id="GO:0003995">
    <property type="term" value="F:acyl-CoA dehydrogenase activity"/>
    <property type="evidence" value="ECO:0007669"/>
    <property type="project" value="TreeGrafter"/>
</dbReference>
<dbReference type="InterPro" id="IPR036250">
    <property type="entry name" value="AcylCo_DH-like_C"/>
</dbReference>
<keyword evidence="5" id="KW-1185">Reference proteome</keyword>